<gene>
    <name evidence="2" type="ORF">GOB84_14990</name>
</gene>
<feature type="compositionally biased region" description="Low complexity" evidence="1">
    <location>
        <begin position="66"/>
        <end position="77"/>
    </location>
</feature>
<comment type="caution">
    <text evidence="2">The sequence shown here is derived from an EMBL/GenBank/DDBJ whole genome shotgun (WGS) entry which is preliminary data.</text>
</comment>
<feature type="region of interest" description="Disordered" evidence="1">
    <location>
        <begin position="395"/>
        <end position="491"/>
    </location>
</feature>
<feature type="compositionally biased region" description="Polar residues" evidence="1">
    <location>
        <begin position="313"/>
        <end position="322"/>
    </location>
</feature>
<evidence type="ECO:0000313" key="3">
    <source>
        <dbReference type="Proteomes" id="UP000615326"/>
    </source>
</evidence>
<feature type="region of interest" description="Disordered" evidence="1">
    <location>
        <begin position="214"/>
        <end position="250"/>
    </location>
</feature>
<keyword evidence="3" id="KW-1185">Reference proteome</keyword>
<evidence type="ECO:0000313" key="2">
    <source>
        <dbReference type="EMBL" id="NHO33833.1"/>
    </source>
</evidence>
<feature type="region of interest" description="Disordered" evidence="1">
    <location>
        <begin position="1"/>
        <end position="114"/>
    </location>
</feature>
<sequence>MSDLSAIAGSADVTKGGSGGSSGAGSSVTAKTDIAPEAAPDRVVTQTEVVAAGTARQSAGNDVIASGGKTSGSGETSSGKKKKDTAEDSGSVAAATQTTDLTGNDPGLAVMVGPGAEDRVPVFTASDTTGGDLSVTAVTGSGGAAAADALTVQKDVTQNASVTAGVQTTDVASGTGSALSGDTVTKQAVTMSSSGGKANDEVLSALQGAPSVTSDTLWPQAAGQSATATQGASSGAASTPTAGTITSQLTGNGGTMSVAQTALMVSGLTDANAATGSSSGVDNVATALTGATGSAVSPTATTAAEPQQAWQVSSSVGSNQATALKEAPQVADASGGQATSAARTNSPAIATDMVTSQPVATPGTSAAENGDDTLQVASVSPVQATPLLSQTLTTAGSAAAMTSGPASDGDKNAGTTTENGRSTRRTQASASTVGQMQAAKTAPQDGTVADTNQSASADSSSSEKQSGERDYPEKRHEVQTTGSVSAPAFTVSESTVPQDVVTGFNVDAATGASTSSAGGLADGTIPTIAVSQAAGGSSAVSLTVPMSDDQTPVHVTIDRDSDTSGLLIHIGTEALTTLNELQSHRSELVHALESAGVSTDNAQISFGLSDNSGSFSSPGQDSSQFSSSSDGSTGTRSFSGEFSGFSGQGGSPDSRGAQTSASPVLTAGLTSRTDDASYFSSASTSRSGSVNITV</sequence>
<accession>A0ABX0KDE8</accession>
<feature type="compositionally biased region" description="Low complexity" evidence="1">
    <location>
        <begin position="219"/>
        <end position="244"/>
    </location>
</feature>
<name>A0ABX0KDE8_9PROT</name>
<feature type="compositionally biased region" description="Polar residues" evidence="1">
    <location>
        <begin position="413"/>
        <end position="435"/>
    </location>
</feature>
<evidence type="ECO:0008006" key="4">
    <source>
        <dbReference type="Google" id="ProtNLM"/>
    </source>
</evidence>
<feature type="compositionally biased region" description="Polar residues" evidence="1">
    <location>
        <begin position="656"/>
        <end position="668"/>
    </location>
</feature>
<dbReference type="Proteomes" id="UP000615326">
    <property type="component" value="Unassembled WGS sequence"/>
</dbReference>
<feature type="region of interest" description="Disordered" evidence="1">
    <location>
        <begin position="609"/>
        <end position="668"/>
    </location>
</feature>
<organism evidence="2 3">
    <name type="scientific">Acetobacter fallax</name>
    <dbReference type="NCBI Taxonomy" id="1737473"/>
    <lineage>
        <taxon>Bacteria</taxon>
        <taxon>Pseudomonadati</taxon>
        <taxon>Pseudomonadota</taxon>
        <taxon>Alphaproteobacteria</taxon>
        <taxon>Acetobacterales</taxon>
        <taxon>Acetobacteraceae</taxon>
        <taxon>Acetobacter</taxon>
    </lineage>
</organism>
<dbReference type="EMBL" id="WOSW01000040">
    <property type="protein sequence ID" value="NHO33833.1"/>
    <property type="molecule type" value="Genomic_DNA"/>
</dbReference>
<feature type="compositionally biased region" description="Low complexity" evidence="1">
    <location>
        <begin position="612"/>
        <end position="645"/>
    </location>
</feature>
<feature type="region of interest" description="Disordered" evidence="1">
    <location>
        <begin position="313"/>
        <end position="344"/>
    </location>
</feature>
<protein>
    <recommendedName>
        <fullName evidence="4">Flagellar hook-length control protein-like C-terminal domain-containing protein</fullName>
    </recommendedName>
</protein>
<feature type="compositionally biased region" description="Low complexity" evidence="1">
    <location>
        <begin position="677"/>
        <end position="694"/>
    </location>
</feature>
<proteinExistence type="predicted"/>
<dbReference type="RefSeq" id="WP_173578299.1">
    <property type="nucleotide sequence ID" value="NZ_WOSW01000040.1"/>
</dbReference>
<evidence type="ECO:0000256" key="1">
    <source>
        <dbReference type="SAM" id="MobiDB-lite"/>
    </source>
</evidence>
<feature type="compositionally biased region" description="Low complexity" evidence="1">
    <location>
        <begin position="395"/>
        <end position="407"/>
    </location>
</feature>
<feature type="compositionally biased region" description="Basic and acidic residues" evidence="1">
    <location>
        <begin position="465"/>
        <end position="478"/>
    </location>
</feature>
<reference evidence="2 3" key="1">
    <citation type="journal article" date="2020" name="Int. J. Syst. Evol. Microbiol.">
        <title>Novel acetic acid bacteria from cider fermentations: Acetobacter conturbans sp. nov. and Acetobacter fallax sp. nov.</title>
        <authorList>
            <person name="Sombolestani A.S."/>
            <person name="Cleenwerck I."/>
            <person name="Cnockaert M."/>
            <person name="Borremans W."/>
            <person name="Wieme A.D."/>
            <person name="De Vuyst L."/>
            <person name="Vandamme P."/>
        </authorList>
    </citation>
    <scope>NUCLEOTIDE SEQUENCE [LARGE SCALE GENOMIC DNA]</scope>
    <source>
        <strain evidence="2 3">LMG 1637</strain>
    </source>
</reference>
<feature type="region of interest" description="Disordered" evidence="1">
    <location>
        <begin position="675"/>
        <end position="694"/>
    </location>
</feature>